<evidence type="ECO:0000256" key="2">
    <source>
        <dbReference type="SAM" id="MobiDB-lite"/>
    </source>
</evidence>
<dbReference type="InterPro" id="IPR012308">
    <property type="entry name" value="DNA_ligase_ATP-dep_N"/>
</dbReference>
<comment type="caution">
    <text evidence="4">The sequence shown here is derived from an EMBL/GenBank/DDBJ whole genome shotgun (WGS) entry which is preliminary data.</text>
</comment>
<organism evidence="4 5">
    <name type="scientific">Methylobrevis pamukkalensis</name>
    <dbReference type="NCBI Taxonomy" id="1439726"/>
    <lineage>
        <taxon>Bacteria</taxon>
        <taxon>Pseudomonadati</taxon>
        <taxon>Pseudomonadota</taxon>
        <taxon>Alphaproteobacteria</taxon>
        <taxon>Hyphomicrobiales</taxon>
        <taxon>Pleomorphomonadaceae</taxon>
        <taxon>Methylobrevis</taxon>
    </lineage>
</organism>
<evidence type="ECO:0000313" key="5">
    <source>
        <dbReference type="Proteomes" id="UP000094622"/>
    </source>
</evidence>
<reference evidence="4 5" key="1">
    <citation type="submission" date="2016-07" db="EMBL/GenBank/DDBJ databases">
        <title>Draft Genome Sequence of Methylobrevis pamukkalensis PK2.</title>
        <authorList>
            <person name="Vasilenko O.V."/>
            <person name="Doronina N.V."/>
            <person name="Shmareva M.N."/>
            <person name="Tarlachkov S.V."/>
            <person name="Mustakhimov I."/>
            <person name="Trotsenko Y.A."/>
        </authorList>
    </citation>
    <scope>NUCLEOTIDE SEQUENCE [LARGE SCALE GENOMIC DNA]</scope>
    <source>
        <strain evidence="4 5">PK2</strain>
    </source>
</reference>
<dbReference type="Gene3D" id="1.10.3260.10">
    <property type="entry name" value="DNA ligase, ATP-dependent, N-terminal domain"/>
    <property type="match status" value="1"/>
</dbReference>
<dbReference type="AlphaFoldDB" id="A0A1E3H3K7"/>
<dbReference type="GO" id="GO:0006310">
    <property type="term" value="P:DNA recombination"/>
    <property type="evidence" value="ECO:0007669"/>
    <property type="project" value="InterPro"/>
</dbReference>
<dbReference type="GO" id="GO:0006281">
    <property type="term" value="P:DNA repair"/>
    <property type="evidence" value="ECO:0007669"/>
    <property type="project" value="InterPro"/>
</dbReference>
<accession>A0A1E3H3K7</accession>
<protein>
    <submittedName>
        <fullName evidence="4">ATP-dependent DNA ligase</fullName>
    </submittedName>
</protein>
<name>A0A1E3H3K7_9HYPH</name>
<dbReference type="InterPro" id="IPR036599">
    <property type="entry name" value="DNA_ligase_N_sf"/>
</dbReference>
<dbReference type="Proteomes" id="UP000094622">
    <property type="component" value="Unassembled WGS sequence"/>
</dbReference>
<sequence length="239" mass="25596">MKAFAALLERLVLTPQRTVKLRLLADYFRNAPDPDRGYALAAICGTLDLKALKPALLRELVGERVDPVLFGYSYDYVGDLAETIALIWPIPDDVPTEARGADLALGGVVERLRLLGRGETAAMVRDTLDRLGPSERFAFLKLGTGGLRVGVSGRLAMQALASLGEVEAADLEALWHGLGPPYTALFAFALGTGPRPEPRSRAVFRPVMLSTAITDATLPRSIRPTSSPSGNGTASASRR</sequence>
<evidence type="ECO:0000259" key="3">
    <source>
        <dbReference type="Pfam" id="PF04675"/>
    </source>
</evidence>
<feature type="region of interest" description="Disordered" evidence="2">
    <location>
        <begin position="218"/>
        <end position="239"/>
    </location>
</feature>
<dbReference type="PATRIC" id="fig|1439726.3.peg.1891"/>
<dbReference type="Pfam" id="PF04675">
    <property type="entry name" value="DNA_ligase_A_N"/>
    <property type="match status" value="1"/>
</dbReference>
<dbReference type="GO" id="GO:0003910">
    <property type="term" value="F:DNA ligase (ATP) activity"/>
    <property type="evidence" value="ECO:0007669"/>
    <property type="project" value="InterPro"/>
</dbReference>
<evidence type="ECO:0000256" key="1">
    <source>
        <dbReference type="ARBA" id="ARBA00022598"/>
    </source>
</evidence>
<keyword evidence="1 4" id="KW-0436">Ligase</keyword>
<keyword evidence="5" id="KW-1185">Reference proteome</keyword>
<proteinExistence type="predicted"/>
<dbReference type="EMBL" id="MCRJ01000036">
    <property type="protein sequence ID" value="ODN70874.1"/>
    <property type="molecule type" value="Genomic_DNA"/>
</dbReference>
<dbReference type="GO" id="GO:0003677">
    <property type="term" value="F:DNA binding"/>
    <property type="evidence" value="ECO:0007669"/>
    <property type="project" value="InterPro"/>
</dbReference>
<feature type="compositionally biased region" description="Polar residues" evidence="2">
    <location>
        <begin position="223"/>
        <end position="239"/>
    </location>
</feature>
<evidence type="ECO:0000313" key="4">
    <source>
        <dbReference type="EMBL" id="ODN70874.1"/>
    </source>
</evidence>
<gene>
    <name evidence="4" type="ORF">A6302_01791</name>
</gene>
<feature type="domain" description="DNA ligase ATP-dependent N-terminal" evidence="3">
    <location>
        <begin position="2"/>
        <end position="161"/>
    </location>
</feature>